<dbReference type="GO" id="GO:0016705">
    <property type="term" value="F:oxidoreductase activity, acting on paired donors, with incorporation or reduction of molecular oxygen"/>
    <property type="evidence" value="ECO:0007669"/>
    <property type="project" value="UniProtKB-ARBA"/>
</dbReference>
<dbReference type="RefSeq" id="WP_093265189.1">
    <property type="nucleotide sequence ID" value="NZ_FNOK01000009.1"/>
</dbReference>
<dbReference type="PROSITE" id="PS51296">
    <property type="entry name" value="RIESKE"/>
    <property type="match status" value="1"/>
</dbReference>
<evidence type="ECO:0000256" key="1">
    <source>
        <dbReference type="ARBA" id="ARBA00002494"/>
    </source>
</evidence>
<evidence type="ECO:0000256" key="13">
    <source>
        <dbReference type="ARBA" id="ARBA00023002"/>
    </source>
</evidence>
<evidence type="ECO:0000256" key="15">
    <source>
        <dbReference type="ARBA" id="ARBA00023014"/>
    </source>
</evidence>
<dbReference type="SUPFAM" id="SSF50022">
    <property type="entry name" value="ISP domain"/>
    <property type="match status" value="1"/>
</dbReference>
<dbReference type="STRING" id="418495.SAMN05216215_1009228"/>
<accession>A0A1H3AT76</accession>
<dbReference type="PANTHER" id="PTHR10134">
    <property type="entry name" value="CYTOCHROME B-C1 COMPLEX SUBUNIT RIESKE, MITOCHONDRIAL"/>
    <property type="match status" value="1"/>
</dbReference>
<dbReference type="InterPro" id="IPR017941">
    <property type="entry name" value="Rieske_2Fe-2S"/>
</dbReference>
<dbReference type="GO" id="GO:0004497">
    <property type="term" value="F:monooxygenase activity"/>
    <property type="evidence" value="ECO:0007669"/>
    <property type="project" value="UniProtKB-ARBA"/>
</dbReference>
<proteinExistence type="inferred from homology"/>
<evidence type="ECO:0000256" key="10">
    <source>
        <dbReference type="ARBA" id="ARBA00022723"/>
    </source>
</evidence>
<dbReference type="CDD" id="cd03467">
    <property type="entry name" value="Rieske"/>
    <property type="match status" value="1"/>
</dbReference>
<keyword evidence="16 20" id="KW-0472">Membrane</keyword>
<comment type="similarity">
    <text evidence="3">Belongs to the Rieske iron-sulfur protein family.</text>
</comment>
<comment type="function">
    <text evidence="1">Iron-sulfur subunit of the cytochrome bc1 complex, an essential component of the respiratory electron transport chain required for ATP synthesis. The bc1 complex catalyzes the oxidation of menaquinol and the reduction of cytochrome c in the respiratory chain. The bc1 complex operates through a Q-cycle mechanism that couples electron transfer to generation of the proton gradient that drives ATP synthesis.</text>
</comment>
<evidence type="ECO:0000256" key="20">
    <source>
        <dbReference type="SAM" id="Phobius"/>
    </source>
</evidence>
<evidence type="ECO:0000256" key="3">
    <source>
        <dbReference type="ARBA" id="ARBA00010651"/>
    </source>
</evidence>
<name>A0A1H3AT76_9PSEU</name>
<keyword evidence="15" id="KW-0411">Iron-sulfur</keyword>
<reference evidence="23" key="1">
    <citation type="submission" date="2016-10" db="EMBL/GenBank/DDBJ databases">
        <authorList>
            <person name="Varghese N."/>
            <person name="Submissions S."/>
        </authorList>
    </citation>
    <scope>NUCLEOTIDE SEQUENCE [LARGE SCALE GENOMIC DNA]</scope>
    <source>
        <strain evidence="23">CGMCC 4.3530</strain>
    </source>
</reference>
<evidence type="ECO:0000256" key="19">
    <source>
        <dbReference type="ARBA" id="ARBA00032409"/>
    </source>
</evidence>
<keyword evidence="13" id="KW-0560">Oxidoreductase</keyword>
<dbReference type="AlphaFoldDB" id="A0A1H3AT76"/>
<dbReference type="Proteomes" id="UP000199529">
    <property type="component" value="Unassembled WGS sequence"/>
</dbReference>
<gene>
    <name evidence="22" type="ORF">SAMN05216215_1009228</name>
</gene>
<keyword evidence="17" id="KW-1015">Disulfide bond</keyword>
<keyword evidence="5" id="KW-0813">Transport</keyword>
<evidence type="ECO:0000256" key="9">
    <source>
        <dbReference type="ARBA" id="ARBA00022714"/>
    </source>
</evidence>
<keyword evidence="14" id="KW-0408">Iron</keyword>
<evidence type="ECO:0000256" key="17">
    <source>
        <dbReference type="ARBA" id="ARBA00023157"/>
    </source>
</evidence>
<evidence type="ECO:0000256" key="2">
    <source>
        <dbReference type="ARBA" id="ARBA00004651"/>
    </source>
</evidence>
<dbReference type="GO" id="GO:0046872">
    <property type="term" value="F:metal ion binding"/>
    <property type="evidence" value="ECO:0007669"/>
    <property type="project" value="UniProtKB-KW"/>
</dbReference>
<evidence type="ECO:0000256" key="7">
    <source>
        <dbReference type="ARBA" id="ARBA00022660"/>
    </source>
</evidence>
<keyword evidence="23" id="KW-1185">Reference proteome</keyword>
<evidence type="ECO:0000256" key="5">
    <source>
        <dbReference type="ARBA" id="ARBA00022448"/>
    </source>
</evidence>
<dbReference type="OrthoDB" id="9802613at2"/>
<keyword evidence="10" id="KW-0479">Metal-binding</keyword>
<dbReference type="EMBL" id="FNOK01000009">
    <property type="protein sequence ID" value="SDX32049.1"/>
    <property type="molecule type" value="Genomic_DNA"/>
</dbReference>
<feature type="transmembrane region" description="Helical" evidence="20">
    <location>
        <begin position="90"/>
        <end position="115"/>
    </location>
</feature>
<evidence type="ECO:0000256" key="4">
    <source>
        <dbReference type="ARBA" id="ARBA00015816"/>
    </source>
</evidence>
<dbReference type="InterPro" id="IPR014349">
    <property type="entry name" value="Rieske_Fe-S_prot"/>
</dbReference>
<keyword evidence="8 20" id="KW-0812">Transmembrane</keyword>
<keyword evidence="6" id="KW-1003">Cell membrane</keyword>
<feature type="domain" description="Rieske" evidence="21">
    <location>
        <begin position="263"/>
        <end position="356"/>
    </location>
</feature>
<keyword evidence="12 20" id="KW-1133">Transmembrane helix</keyword>
<dbReference type="Pfam" id="PF19297">
    <property type="entry name" value="QcrA_N"/>
    <property type="match status" value="1"/>
</dbReference>
<keyword evidence="7" id="KW-0679">Respiratory chain</keyword>
<evidence type="ECO:0000256" key="16">
    <source>
        <dbReference type="ARBA" id="ARBA00023136"/>
    </source>
</evidence>
<feature type="transmembrane region" description="Helical" evidence="20">
    <location>
        <begin position="168"/>
        <end position="188"/>
    </location>
</feature>
<evidence type="ECO:0000256" key="8">
    <source>
        <dbReference type="ARBA" id="ARBA00022692"/>
    </source>
</evidence>
<evidence type="ECO:0000256" key="11">
    <source>
        <dbReference type="ARBA" id="ARBA00022982"/>
    </source>
</evidence>
<dbReference type="InterPro" id="IPR036922">
    <property type="entry name" value="Rieske_2Fe-2S_sf"/>
</dbReference>
<evidence type="ECO:0000256" key="12">
    <source>
        <dbReference type="ARBA" id="ARBA00022989"/>
    </source>
</evidence>
<comment type="subcellular location">
    <subcellularLocation>
        <location evidence="2">Cell membrane</location>
        <topology evidence="2">Multi-pass membrane protein</topology>
    </subcellularLocation>
</comment>
<protein>
    <recommendedName>
        <fullName evidence="4">Cytochrome bc1 complex Rieske iron-sulfur subunit</fullName>
    </recommendedName>
    <alternativeName>
        <fullName evidence="18">Cytochrome bc1 reductase complex subunit QcrA</fullName>
    </alternativeName>
    <alternativeName>
        <fullName evidence="19">Rieske iron-sulfur protein</fullName>
    </alternativeName>
</protein>
<evidence type="ECO:0000313" key="23">
    <source>
        <dbReference type="Proteomes" id="UP000199529"/>
    </source>
</evidence>
<dbReference type="GO" id="GO:0005886">
    <property type="term" value="C:plasma membrane"/>
    <property type="evidence" value="ECO:0007669"/>
    <property type="project" value="UniProtKB-SubCell"/>
</dbReference>
<dbReference type="Pfam" id="PF00355">
    <property type="entry name" value="Rieske"/>
    <property type="match status" value="1"/>
</dbReference>
<dbReference type="InterPro" id="IPR045603">
    <property type="entry name" value="QcrA_N"/>
</dbReference>
<organism evidence="22 23">
    <name type="scientific">Saccharopolyspora shandongensis</name>
    <dbReference type="NCBI Taxonomy" id="418495"/>
    <lineage>
        <taxon>Bacteria</taxon>
        <taxon>Bacillati</taxon>
        <taxon>Actinomycetota</taxon>
        <taxon>Actinomycetes</taxon>
        <taxon>Pseudonocardiales</taxon>
        <taxon>Pseudonocardiaceae</taxon>
        <taxon>Saccharopolyspora</taxon>
    </lineage>
</organism>
<evidence type="ECO:0000256" key="14">
    <source>
        <dbReference type="ARBA" id="ARBA00023004"/>
    </source>
</evidence>
<sequence>MSEQKNEYTEAELAEMSRDEKVRLGLALDDVELVEYRDNFPVPGTRAERRAERAVAAWFTLAGLSALAFIAVFVFWPWSYQPPSDERAHFIYSLYNPLIGFFFGLAILAVGIGVVQYQKKFIPHEVAVQQRHDGHGSDEVDRQTTAALLADAGVRSGISRRSMIRRTAGFGAGAFGVGAGVFAIGGLVRNPWATEGPESLQHTEWLSENGEKTYLRRNTGNPHEISLLRPEDIDAGGFETVFPFRESMRHDEHELEASMKKGDAPVMLIRLRPGSQPVKRKGQEDFNYGDYYAYSKICTHVGCPTSLFEQQTGRLLCPCHQSQFDVVNTYAKPVFGPATRALPQLPIAVDEEGYFVAKGDFIEPVGPAYWERNA</sequence>
<feature type="transmembrane region" description="Helical" evidence="20">
    <location>
        <begin position="55"/>
        <end position="78"/>
    </location>
</feature>
<keyword evidence="9" id="KW-0001">2Fe-2S</keyword>
<dbReference type="Gene3D" id="2.102.10.10">
    <property type="entry name" value="Rieske [2Fe-2S] iron-sulphur domain"/>
    <property type="match status" value="1"/>
</dbReference>
<evidence type="ECO:0000259" key="21">
    <source>
        <dbReference type="PROSITE" id="PS51296"/>
    </source>
</evidence>
<evidence type="ECO:0000256" key="6">
    <source>
        <dbReference type="ARBA" id="ARBA00022475"/>
    </source>
</evidence>
<keyword evidence="11" id="KW-0249">Electron transport</keyword>
<dbReference type="GO" id="GO:0051537">
    <property type="term" value="F:2 iron, 2 sulfur cluster binding"/>
    <property type="evidence" value="ECO:0007669"/>
    <property type="project" value="UniProtKB-KW"/>
</dbReference>
<evidence type="ECO:0000256" key="18">
    <source>
        <dbReference type="ARBA" id="ARBA00029586"/>
    </source>
</evidence>
<evidence type="ECO:0000313" key="22">
    <source>
        <dbReference type="EMBL" id="SDX32049.1"/>
    </source>
</evidence>